<dbReference type="Proteomes" id="UP001646157">
    <property type="component" value="Unassembled WGS sequence"/>
</dbReference>
<dbReference type="InterPro" id="IPR052718">
    <property type="entry name" value="NmrA-type_oxidoreductase"/>
</dbReference>
<gene>
    <name evidence="1" type="ORF">JOC86_001148</name>
</gene>
<sequence>MTVLEVGWVLRKDLTEAAANGLAGQGHENTVYELSGKLMTQEELVSALGDILGKEVPEQQFDDATYVDIMKGAGVPEAYLPMLVNT</sequence>
<dbReference type="InterPro" id="IPR036291">
    <property type="entry name" value="NAD(P)-bd_dom_sf"/>
</dbReference>
<comment type="caution">
    <text evidence="1">The sequence shown here is derived from an EMBL/GenBank/DDBJ whole genome shotgun (WGS) entry which is preliminary data.</text>
</comment>
<organism evidence="1 2">
    <name type="scientific">Rossellomorea pakistanensis</name>
    <dbReference type="NCBI Taxonomy" id="992288"/>
    <lineage>
        <taxon>Bacteria</taxon>
        <taxon>Bacillati</taxon>
        <taxon>Bacillota</taxon>
        <taxon>Bacilli</taxon>
        <taxon>Bacillales</taxon>
        <taxon>Bacillaceae</taxon>
        <taxon>Rossellomorea</taxon>
    </lineage>
</organism>
<protein>
    <submittedName>
        <fullName evidence="1">Uncharacterized protein YbjT (DUF2867 family)</fullName>
    </submittedName>
</protein>
<reference evidence="1 2" key="1">
    <citation type="submission" date="2021-01" db="EMBL/GenBank/DDBJ databases">
        <title>Genomic Encyclopedia of Type Strains, Phase IV (KMG-IV): sequencing the most valuable type-strain genomes for metagenomic binning, comparative biology and taxonomic classification.</title>
        <authorList>
            <person name="Goeker M."/>
        </authorList>
    </citation>
    <scope>NUCLEOTIDE SEQUENCE [LARGE SCALE GENOMIC DNA]</scope>
    <source>
        <strain evidence="1 2">DSM 24834</strain>
    </source>
</reference>
<evidence type="ECO:0000313" key="2">
    <source>
        <dbReference type="Proteomes" id="UP001646157"/>
    </source>
</evidence>
<dbReference type="PANTHER" id="PTHR47129">
    <property type="entry name" value="QUINONE OXIDOREDUCTASE 2"/>
    <property type="match status" value="1"/>
</dbReference>
<name>A0ABS2N9S4_9BACI</name>
<evidence type="ECO:0000313" key="1">
    <source>
        <dbReference type="EMBL" id="MBM7584611.1"/>
    </source>
</evidence>
<dbReference type="Gene3D" id="3.40.50.720">
    <property type="entry name" value="NAD(P)-binding Rossmann-like Domain"/>
    <property type="match status" value="1"/>
</dbReference>
<dbReference type="EMBL" id="JAFBDZ010000001">
    <property type="protein sequence ID" value="MBM7584611.1"/>
    <property type="molecule type" value="Genomic_DNA"/>
</dbReference>
<dbReference type="Gene3D" id="3.90.25.10">
    <property type="entry name" value="UDP-galactose 4-epimerase, domain 1"/>
    <property type="match status" value="1"/>
</dbReference>
<dbReference type="PANTHER" id="PTHR47129:SF1">
    <property type="entry name" value="NMRA-LIKE DOMAIN-CONTAINING PROTEIN"/>
    <property type="match status" value="1"/>
</dbReference>
<accession>A0ABS2N9S4</accession>
<dbReference type="SUPFAM" id="SSF51735">
    <property type="entry name" value="NAD(P)-binding Rossmann-fold domains"/>
    <property type="match status" value="1"/>
</dbReference>
<proteinExistence type="predicted"/>
<keyword evidence="2" id="KW-1185">Reference proteome</keyword>